<dbReference type="Proteomes" id="UP000239560">
    <property type="component" value="Unassembled WGS sequence"/>
</dbReference>
<protein>
    <submittedName>
        <fullName evidence="2">Uncharacterized protein</fullName>
    </submittedName>
</protein>
<proteinExistence type="predicted"/>
<name>A0A2T0AAT4_RHOTO</name>
<comment type="caution">
    <text evidence="2">The sequence shown here is derived from an EMBL/GenBank/DDBJ whole genome shotgun (WGS) entry which is preliminary data.</text>
</comment>
<dbReference type="AlphaFoldDB" id="A0A2T0AAT4"/>
<evidence type="ECO:0000313" key="2">
    <source>
        <dbReference type="EMBL" id="PRQ75123.1"/>
    </source>
</evidence>
<evidence type="ECO:0000313" key="3">
    <source>
        <dbReference type="Proteomes" id="UP000239560"/>
    </source>
</evidence>
<accession>A0A2T0AAT4</accession>
<feature type="compositionally biased region" description="Polar residues" evidence="1">
    <location>
        <begin position="27"/>
        <end position="48"/>
    </location>
</feature>
<feature type="region of interest" description="Disordered" evidence="1">
    <location>
        <begin position="89"/>
        <end position="115"/>
    </location>
</feature>
<evidence type="ECO:0000256" key="1">
    <source>
        <dbReference type="SAM" id="MobiDB-lite"/>
    </source>
</evidence>
<organism evidence="2 3">
    <name type="scientific">Rhodotorula toruloides</name>
    <name type="common">Yeast</name>
    <name type="synonym">Rhodosporidium toruloides</name>
    <dbReference type="NCBI Taxonomy" id="5286"/>
    <lineage>
        <taxon>Eukaryota</taxon>
        <taxon>Fungi</taxon>
        <taxon>Dikarya</taxon>
        <taxon>Basidiomycota</taxon>
        <taxon>Pucciniomycotina</taxon>
        <taxon>Microbotryomycetes</taxon>
        <taxon>Sporidiobolales</taxon>
        <taxon>Sporidiobolaceae</taxon>
        <taxon>Rhodotorula</taxon>
    </lineage>
</organism>
<reference evidence="2 3" key="1">
    <citation type="journal article" date="2018" name="Elife">
        <title>Functional genomics of lipid metabolism in the oleaginous yeast Rhodosporidium toruloides.</title>
        <authorList>
            <person name="Coradetti S.T."/>
            <person name="Pinel D."/>
            <person name="Geiselman G."/>
            <person name="Ito M."/>
            <person name="Mondo S."/>
            <person name="Reilly M.C."/>
            <person name="Cheng Y.F."/>
            <person name="Bauer S."/>
            <person name="Grigoriev I."/>
            <person name="Gladden J.M."/>
            <person name="Simmons B.A."/>
            <person name="Brem R."/>
            <person name="Arkin A.P."/>
            <person name="Skerker J.M."/>
        </authorList>
    </citation>
    <scope>NUCLEOTIDE SEQUENCE [LARGE SCALE GENOMIC DNA]</scope>
    <source>
        <strain evidence="2 3">NBRC 0880</strain>
    </source>
</reference>
<feature type="region of interest" description="Disordered" evidence="1">
    <location>
        <begin position="1"/>
        <end position="49"/>
    </location>
</feature>
<gene>
    <name evidence="2" type="ORF">AAT19DRAFT_14145</name>
</gene>
<sequence length="202" mass="22129">MSLGLRTEAEKIQGTSTNCLSARLPTRTPSPVRYSSTSPHRNATSESGSNERLRLCSGWSRLCGQCGDSYQRTGPGRMRGTAFGIAVHPHPHRQHPTKPPDPLRDVKRGQRTRPFSSLKQRQDALVCFGCIPSSTCWFECAMRPPVSVAGRVLVALAVAESCETLPPDPTMTGSWPFLGARSWAVGITAGRERRRQVSCRVV</sequence>
<dbReference type="EMBL" id="LCTV02000005">
    <property type="protein sequence ID" value="PRQ75123.1"/>
    <property type="molecule type" value="Genomic_DNA"/>
</dbReference>